<evidence type="ECO:0000313" key="2">
    <source>
        <dbReference type="Proteomes" id="UP000466632"/>
    </source>
</evidence>
<dbReference type="AlphaFoldDB" id="A0A7I7P216"/>
<accession>A0A7I7P216</accession>
<dbReference type="EMBL" id="AP022582">
    <property type="protein sequence ID" value="BBY02534.1"/>
    <property type="molecule type" value="Genomic_DNA"/>
</dbReference>
<dbReference type="InterPro" id="IPR023606">
    <property type="entry name" value="CoA-Trfase_III_dom_1_sf"/>
</dbReference>
<evidence type="ECO:0000313" key="1">
    <source>
        <dbReference type="EMBL" id="BBY02534.1"/>
    </source>
</evidence>
<dbReference type="GO" id="GO:0003824">
    <property type="term" value="F:catalytic activity"/>
    <property type="evidence" value="ECO:0007669"/>
    <property type="project" value="InterPro"/>
</dbReference>
<dbReference type="RefSeq" id="WP_068052724.1">
    <property type="nucleotide sequence ID" value="NZ_AP022582.1"/>
</dbReference>
<dbReference type="InterPro" id="IPR003673">
    <property type="entry name" value="CoA-Trfase_fam_III"/>
</dbReference>
<name>A0A7I7P216_9MYCO</name>
<dbReference type="SUPFAM" id="SSF89796">
    <property type="entry name" value="CoA-transferase family III (CaiB/BaiF)"/>
    <property type="match status" value="1"/>
</dbReference>
<keyword evidence="2" id="KW-1185">Reference proteome</keyword>
<evidence type="ECO:0008006" key="3">
    <source>
        <dbReference type="Google" id="ProtNLM"/>
    </source>
</evidence>
<protein>
    <recommendedName>
        <fullName evidence="3">CoA transferase</fullName>
    </recommendedName>
</protein>
<gene>
    <name evidence="1" type="ORF">MSEO_30330</name>
</gene>
<sequence>MPSTSDALAAPEPTTPLAGIRVVDLSTTLPGAFCKQFLADRGAEGLMLEAPLRFSSLVGPSRSEIRAPGGRLAGRHTVAVLRVFGYDDATIAKWQDAGVIHCG</sequence>
<dbReference type="KEGG" id="mseo:MSEO_30330"/>
<reference evidence="1 2" key="1">
    <citation type="journal article" date="2019" name="Emerg. Microbes Infect.">
        <title>Comprehensive subspecies identification of 175 nontuberculous mycobacteria species based on 7547 genomic profiles.</title>
        <authorList>
            <person name="Matsumoto Y."/>
            <person name="Kinjo T."/>
            <person name="Motooka D."/>
            <person name="Nabeya D."/>
            <person name="Jung N."/>
            <person name="Uechi K."/>
            <person name="Horii T."/>
            <person name="Iida T."/>
            <person name="Fujita J."/>
            <person name="Nakamura S."/>
        </authorList>
    </citation>
    <scope>NUCLEOTIDE SEQUENCE [LARGE SCALE GENOMIC DNA]</scope>
    <source>
        <strain evidence="1 2">JCM 16018</strain>
    </source>
</reference>
<dbReference type="Proteomes" id="UP000466632">
    <property type="component" value="Chromosome"/>
</dbReference>
<proteinExistence type="predicted"/>
<dbReference type="Gene3D" id="3.40.50.10540">
    <property type="entry name" value="Crotonobetainyl-coa:carnitine coa-transferase, domain 1"/>
    <property type="match status" value="1"/>
</dbReference>
<dbReference type="Pfam" id="PF02515">
    <property type="entry name" value="CoA_transf_3"/>
    <property type="match status" value="1"/>
</dbReference>
<organism evidence="1 2">
    <name type="scientific">Mycobacterium seoulense</name>
    <dbReference type="NCBI Taxonomy" id="386911"/>
    <lineage>
        <taxon>Bacteria</taxon>
        <taxon>Bacillati</taxon>
        <taxon>Actinomycetota</taxon>
        <taxon>Actinomycetes</taxon>
        <taxon>Mycobacteriales</taxon>
        <taxon>Mycobacteriaceae</taxon>
        <taxon>Mycobacterium</taxon>
    </lineage>
</organism>